<name>A0A382J1L1_9ZZZZ</name>
<dbReference type="Gene3D" id="2.60.120.10">
    <property type="entry name" value="Jelly Rolls"/>
    <property type="match status" value="1"/>
</dbReference>
<dbReference type="InterPro" id="IPR000595">
    <property type="entry name" value="cNMP-bd_dom"/>
</dbReference>
<dbReference type="GO" id="GO:0003700">
    <property type="term" value="F:DNA-binding transcription factor activity"/>
    <property type="evidence" value="ECO:0007669"/>
    <property type="project" value="TreeGrafter"/>
</dbReference>
<dbReference type="PANTHER" id="PTHR24567:SF26">
    <property type="entry name" value="REGULATORY PROTEIN YEIL"/>
    <property type="match status" value="1"/>
</dbReference>
<dbReference type="Pfam" id="PF00027">
    <property type="entry name" value="cNMP_binding"/>
    <property type="match status" value="1"/>
</dbReference>
<dbReference type="AlphaFoldDB" id="A0A382J1L1"/>
<feature type="domain" description="Cyclic nucleotide-binding" evidence="1">
    <location>
        <begin position="24"/>
        <end position="145"/>
    </location>
</feature>
<dbReference type="InterPro" id="IPR050397">
    <property type="entry name" value="Env_Response_Regulators"/>
</dbReference>
<dbReference type="GO" id="GO:0005829">
    <property type="term" value="C:cytosol"/>
    <property type="evidence" value="ECO:0007669"/>
    <property type="project" value="TreeGrafter"/>
</dbReference>
<sequence>MPTCLLIAEDMTDREALLFRELEILKGMDDESINTLYSEGALIQLRSGEMLFGQGSESNALYILLVGRLVAVGTDTKTSSEQVYGFIQPGEFVGEMGLISKKPRSLAILAQLESTLFKLNDKKFYELMSKHPQVVTPILMSVIDRLQRTLSRSRGGSQPQSTMLVAANRNINLNTIAPQINDILRNYNINYILLSEEDMYEQCGRQPDWSDVLQWLNRIEEKYDIAIYICADYRSEWIQHCLQYAERVVIVADGDASAEYDSHLTDMFEHSQHQHFVKELVLLYNKPSSIPKSVNGWFEHQQYFRHHHIVIDDK</sequence>
<feature type="non-terminal residue" evidence="2">
    <location>
        <position position="314"/>
    </location>
</feature>
<dbReference type="InterPro" id="IPR014710">
    <property type="entry name" value="RmlC-like_jellyroll"/>
</dbReference>
<dbReference type="SUPFAM" id="SSF51206">
    <property type="entry name" value="cAMP-binding domain-like"/>
    <property type="match status" value="1"/>
</dbReference>
<dbReference type="Pfam" id="PF24179">
    <property type="entry name" value="NTE_Ploop"/>
    <property type="match status" value="1"/>
</dbReference>
<proteinExistence type="predicted"/>
<evidence type="ECO:0000313" key="2">
    <source>
        <dbReference type="EMBL" id="SVC04721.1"/>
    </source>
</evidence>
<dbReference type="CDD" id="cd00038">
    <property type="entry name" value="CAP_ED"/>
    <property type="match status" value="1"/>
</dbReference>
<reference evidence="2" key="1">
    <citation type="submission" date="2018-05" db="EMBL/GenBank/DDBJ databases">
        <authorList>
            <person name="Lanie J.A."/>
            <person name="Ng W.-L."/>
            <person name="Kazmierczak K.M."/>
            <person name="Andrzejewski T.M."/>
            <person name="Davidsen T.M."/>
            <person name="Wayne K.J."/>
            <person name="Tettelin H."/>
            <person name="Glass J.I."/>
            <person name="Rusch D."/>
            <person name="Podicherti R."/>
            <person name="Tsui H.-C.T."/>
            <person name="Winkler M.E."/>
        </authorList>
    </citation>
    <scope>NUCLEOTIDE SEQUENCE</scope>
</reference>
<organism evidence="2">
    <name type="scientific">marine metagenome</name>
    <dbReference type="NCBI Taxonomy" id="408172"/>
    <lineage>
        <taxon>unclassified sequences</taxon>
        <taxon>metagenomes</taxon>
        <taxon>ecological metagenomes</taxon>
    </lineage>
</organism>
<dbReference type="EMBL" id="UINC01070515">
    <property type="protein sequence ID" value="SVC04721.1"/>
    <property type="molecule type" value="Genomic_DNA"/>
</dbReference>
<dbReference type="PROSITE" id="PS50042">
    <property type="entry name" value="CNMP_BINDING_3"/>
    <property type="match status" value="1"/>
</dbReference>
<evidence type="ECO:0000259" key="1">
    <source>
        <dbReference type="PROSITE" id="PS50042"/>
    </source>
</evidence>
<accession>A0A382J1L1</accession>
<protein>
    <recommendedName>
        <fullName evidence="1">Cyclic nucleotide-binding domain-containing protein</fullName>
    </recommendedName>
</protein>
<dbReference type="InterPro" id="IPR056556">
    <property type="entry name" value="NTE1_P-loop_dom"/>
</dbReference>
<gene>
    <name evidence="2" type="ORF">METZ01_LOCUS257575</name>
</gene>
<dbReference type="PANTHER" id="PTHR24567">
    <property type="entry name" value="CRP FAMILY TRANSCRIPTIONAL REGULATORY PROTEIN"/>
    <property type="match status" value="1"/>
</dbReference>
<dbReference type="GO" id="GO:0016787">
    <property type="term" value="F:hydrolase activity"/>
    <property type="evidence" value="ECO:0007669"/>
    <property type="project" value="UniProtKB-ARBA"/>
</dbReference>
<dbReference type="SMART" id="SM00100">
    <property type="entry name" value="cNMP"/>
    <property type="match status" value="1"/>
</dbReference>
<dbReference type="InterPro" id="IPR018490">
    <property type="entry name" value="cNMP-bd_dom_sf"/>
</dbReference>